<organism evidence="1 2">
    <name type="scientific">Marchantia polymorpha</name>
    <name type="common">Common liverwort</name>
    <name type="synonym">Marchantia aquatica</name>
    <dbReference type="NCBI Taxonomy" id="3197"/>
    <lineage>
        <taxon>Eukaryota</taxon>
        <taxon>Viridiplantae</taxon>
        <taxon>Streptophyta</taxon>
        <taxon>Embryophyta</taxon>
        <taxon>Marchantiophyta</taxon>
        <taxon>Marchantiopsida</taxon>
        <taxon>Marchantiidae</taxon>
        <taxon>Marchantiales</taxon>
        <taxon>Marchantiaceae</taxon>
        <taxon>Marchantia</taxon>
    </lineage>
</organism>
<dbReference type="Gramene" id="Mp1g13730.1">
    <property type="protein sequence ID" value="Mp1g13730.1.cds1"/>
    <property type="gene ID" value="Mp1g13730"/>
</dbReference>
<name>A0A2R6XF84_MARPO</name>
<gene>
    <name evidence="1" type="ORF">MARPO_0019s0143</name>
</gene>
<reference evidence="2" key="1">
    <citation type="journal article" date="2017" name="Cell">
        <title>Insights into land plant evolution garnered from the Marchantia polymorpha genome.</title>
        <authorList>
            <person name="Bowman J.L."/>
            <person name="Kohchi T."/>
            <person name="Yamato K.T."/>
            <person name="Jenkins J."/>
            <person name="Shu S."/>
            <person name="Ishizaki K."/>
            <person name="Yamaoka S."/>
            <person name="Nishihama R."/>
            <person name="Nakamura Y."/>
            <person name="Berger F."/>
            <person name="Adam C."/>
            <person name="Aki S.S."/>
            <person name="Althoff F."/>
            <person name="Araki T."/>
            <person name="Arteaga-Vazquez M.A."/>
            <person name="Balasubrmanian S."/>
            <person name="Barry K."/>
            <person name="Bauer D."/>
            <person name="Boehm C.R."/>
            <person name="Briginshaw L."/>
            <person name="Caballero-Perez J."/>
            <person name="Catarino B."/>
            <person name="Chen F."/>
            <person name="Chiyoda S."/>
            <person name="Chovatia M."/>
            <person name="Davies K.M."/>
            <person name="Delmans M."/>
            <person name="Demura T."/>
            <person name="Dierschke T."/>
            <person name="Dolan L."/>
            <person name="Dorantes-Acosta A.E."/>
            <person name="Eklund D.M."/>
            <person name="Florent S.N."/>
            <person name="Flores-Sandoval E."/>
            <person name="Fujiyama A."/>
            <person name="Fukuzawa H."/>
            <person name="Galik B."/>
            <person name="Grimanelli D."/>
            <person name="Grimwood J."/>
            <person name="Grossniklaus U."/>
            <person name="Hamada T."/>
            <person name="Haseloff J."/>
            <person name="Hetherington A.J."/>
            <person name="Higo A."/>
            <person name="Hirakawa Y."/>
            <person name="Hundley H.N."/>
            <person name="Ikeda Y."/>
            <person name="Inoue K."/>
            <person name="Inoue S.I."/>
            <person name="Ishida S."/>
            <person name="Jia Q."/>
            <person name="Kakita M."/>
            <person name="Kanazawa T."/>
            <person name="Kawai Y."/>
            <person name="Kawashima T."/>
            <person name="Kennedy M."/>
            <person name="Kinose K."/>
            <person name="Kinoshita T."/>
            <person name="Kohara Y."/>
            <person name="Koide E."/>
            <person name="Komatsu K."/>
            <person name="Kopischke S."/>
            <person name="Kubo M."/>
            <person name="Kyozuka J."/>
            <person name="Lagercrantz U."/>
            <person name="Lin S.S."/>
            <person name="Lindquist E."/>
            <person name="Lipzen A.M."/>
            <person name="Lu C.W."/>
            <person name="De Luna E."/>
            <person name="Martienssen R.A."/>
            <person name="Minamino N."/>
            <person name="Mizutani M."/>
            <person name="Mizutani M."/>
            <person name="Mochizuki N."/>
            <person name="Monte I."/>
            <person name="Mosher R."/>
            <person name="Nagasaki H."/>
            <person name="Nakagami H."/>
            <person name="Naramoto S."/>
            <person name="Nishitani K."/>
            <person name="Ohtani M."/>
            <person name="Okamoto T."/>
            <person name="Okumura M."/>
            <person name="Phillips J."/>
            <person name="Pollak B."/>
            <person name="Reinders A."/>
            <person name="Rovekamp M."/>
            <person name="Sano R."/>
            <person name="Sawa S."/>
            <person name="Schmid M.W."/>
            <person name="Shirakawa M."/>
            <person name="Solano R."/>
            <person name="Spunde A."/>
            <person name="Suetsugu N."/>
            <person name="Sugano S."/>
            <person name="Sugiyama A."/>
            <person name="Sun R."/>
            <person name="Suzuki Y."/>
            <person name="Takenaka M."/>
            <person name="Takezawa D."/>
            <person name="Tomogane H."/>
            <person name="Tsuzuki M."/>
            <person name="Ueda T."/>
            <person name="Umeda M."/>
            <person name="Ward J.M."/>
            <person name="Watanabe Y."/>
            <person name="Yazaki K."/>
            <person name="Yokoyama R."/>
            <person name="Yoshitake Y."/>
            <person name="Yotsui I."/>
            <person name="Zachgo S."/>
            <person name="Schmutz J."/>
        </authorList>
    </citation>
    <scope>NUCLEOTIDE SEQUENCE [LARGE SCALE GENOMIC DNA]</scope>
    <source>
        <strain evidence="2">Tak-1</strain>
    </source>
</reference>
<dbReference type="EMBL" id="KZ772691">
    <property type="protein sequence ID" value="PTQ44731.1"/>
    <property type="molecule type" value="Genomic_DNA"/>
</dbReference>
<dbReference type="Proteomes" id="UP000244005">
    <property type="component" value="Unassembled WGS sequence"/>
</dbReference>
<accession>A0A2R6XF84</accession>
<dbReference type="AlphaFoldDB" id="A0A2R6XF84"/>
<keyword evidence="2" id="KW-1185">Reference proteome</keyword>
<proteinExistence type="predicted"/>
<protein>
    <submittedName>
        <fullName evidence="1">Uncharacterized protein</fullName>
    </submittedName>
</protein>
<sequence>MGDTSFSLFLASSKQLDTLGVKLSEYNGAELIKKRASSQMFAFGSCPPIFQVIPSRAGVFSVGRRLTKSPISSSSSLVISSI</sequence>
<evidence type="ECO:0000313" key="2">
    <source>
        <dbReference type="Proteomes" id="UP000244005"/>
    </source>
</evidence>
<evidence type="ECO:0000313" key="1">
    <source>
        <dbReference type="EMBL" id="PTQ44731.1"/>
    </source>
</evidence>